<dbReference type="NCBIfam" id="NF038012">
    <property type="entry name" value="DMT_1"/>
    <property type="match status" value="1"/>
</dbReference>
<keyword evidence="2 5" id="KW-0812">Transmembrane</keyword>
<evidence type="ECO:0000313" key="6">
    <source>
        <dbReference type="EMBL" id="NED99222.1"/>
    </source>
</evidence>
<feature type="transmembrane region" description="Helical" evidence="5">
    <location>
        <begin position="6"/>
        <end position="24"/>
    </location>
</feature>
<dbReference type="SUPFAM" id="SSF103481">
    <property type="entry name" value="Multidrug resistance efflux transporter EmrE"/>
    <property type="match status" value="1"/>
</dbReference>
<proteinExistence type="predicted"/>
<keyword evidence="7" id="KW-1185">Reference proteome</keyword>
<evidence type="ECO:0000256" key="4">
    <source>
        <dbReference type="ARBA" id="ARBA00023136"/>
    </source>
</evidence>
<evidence type="ECO:0008006" key="8">
    <source>
        <dbReference type="Google" id="ProtNLM"/>
    </source>
</evidence>
<dbReference type="GO" id="GO:0016020">
    <property type="term" value="C:membrane"/>
    <property type="evidence" value="ECO:0007669"/>
    <property type="project" value="UniProtKB-SubCell"/>
</dbReference>
<dbReference type="Pfam" id="PF05653">
    <property type="entry name" value="Mg_trans_NIPA"/>
    <property type="match status" value="1"/>
</dbReference>
<dbReference type="EMBL" id="JAAGOA010000002">
    <property type="protein sequence ID" value="NED99222.1"/>
    <property type="molecule type" value="Genomic_DNA"/>
</dbReference>
<dbReference type="InterPro" id="IPR008521">
    <property type="entry name" value="Mg_trans_NIPA"/>
</dbReference>
<evidence type="ECO:0000256" key="1">
    <source>
        <dbReference type="ARBA" id="ARBA00004141"/>
    </source>
</evidence>
<evidence type="ECO:0000256" key="2">
    <source>
        <dbReference type="ARBA" id="ARBA00022692"/>
    </source>
</evidence>
<feature type="transmembrane region" description="Helical" evidence="5">
    <location>
        <begin position="253"/>
        <end position="276"/>
    </location>
</feature>
<dbReference type="PANTHER" id="PTHR40761:SF1">
    <property type="entry name" value="CONSERVED INTEGRAL MEMBRANE ALANINE VALINE AND LEUCINE RICH PROTEIN-RELATED"/>
    <property type="match status" value="1"/>
</dbReference>
<evidence type="ECO:0000313" key="7">
    <source>
        <dbReference type="Proteomes" id="UP000475214"/>
    </source>
</evidence>
<feature type="transmembrane region" description="Helical" evidence="5">
    <location>
        <begin position="197"/>
        <end position="216"/>
    </location>
</feature>
<dbReference type="AlphaFoldDB" id="A0A6L9S2D3"/>
<dbReference type="Proteomes" id="UP000475214">
    <property type="component" value="Unassembled WGS sequence"/>
</dbReference>
<organism evidence="6 7">
    <name type="scientific">Phytoactinopolyspora halotolerans</name>
    <dbReference type="NCBI Taxonomy" id="1981512"/>
    <lineage>
        <taxon>Bacteria</taxon>
        <taxon>Bacillati</taxon>
        <taxon>Actinomycetota</taxon>
        <taxon>Actinomycetes</taxon>
        <taxon>Jiangellales</taxon>
        <taxon>Jiangellaceae</taxon>
        <taxon>Phytoactinopolyspora</taxon>
    </lineage>
</organism>
<reference evidence="6 7" key="1">
    <citation type="submission" date="2020-02" db="EMBL/GenBank/DDBJ databases">
        <authorList>
            <person name="Li X.-J."/>
            <person name="Han X.-M."/>
        </authorList>
    </citation>
    <scope>NUCLEOTIDE SEQUENCE [LARGE SCALE GENOMIC DNA]</scope>
    <source>
        <strain evidence="6 7">CCTCC AB 2017055</strain>
    </source>
</reference>
<protein>
    <recommendedName>
        <fullName evidence="8">DMT family transporter</fullName>
    </recommendedName>
</protein>
<gene>
    <name evidence="6" type="ORF">G1H10_03465</name>
</gene>
<dbReference type="GO" id="GO:0015095">
    <property type="term" value="F:magnesium ion transmembrane transporter activity"/>
    <property type="evidence" value="ECO:0007669"/>
    <property type="project" value="InterPro"/>
</dbReference>
<accession>A0A6L9S2D3</accession>
<name>A0A6L9S2D3_9ACTN</name>
<comment type="subcellular location">
    <subcellularLocation>
        <location evidence="1">Membrane</location>
        <topology evidence="1">Multi-pass membrane protein</topology>
    </subcellularLocation>
</comment>
<keyword evidence="4 5" id="KW-0472">Membrane</keyword>
<evidence type="ECO:0000256" key="3">
    <source>
        <dbReference type="ARBA" id="ARBA00022989"/>
    </source>
</evidence>
<dbReference type="InterPro" id="IPR037185">
    <property type="entry name" value="EmrE-like"/>
</dbReference>
<feature type="transmembrane region" description="Helical" evidence="5">
    <location>
        <begin position="77"/>
        <end position="96"/>
    </location>
</feature>
<feature type="transmembrane region" description="Helical" evidence="5">
    <location>
        <begin position="51"/>
        <end position="71"/>
    </location>
</feature>
<keyword evidence="3 5" id="KW-1133">Transmembrane helix</keyword>
<feature type="transmembrane region" description="Helical" evidence="5">
    <location>
        <begin position="105"/>
        <end position="124"/>
    </location>
</feature>
<feature type="transmembrane region" description="Helical" evidence="5">
    <location>
        <begin position="228"/>
        <end position="247"/>
    </location>
</feature>
<sequence>MNAWGLAVGLSVAAALFHAVAAVFQERMASDRRAKVARRLGTLRMLWRARWWWAVVLTGVASALHVAALHFGPLTVVQPLGALTLVLALSMSAVLAGRRVARSEWCGLGFTMAGLGVLLALSPVDTERDSLAPGEVLGVTLAAVGALAVLILVATRSRRLVPRSLLHAAAAGIAFGVASAFAQTVTIRMSRSGWEEVLTPAAAMVVVLAFGGLLLAQAAYRAGIGAPLATLTIVNPIVAAVIGLRLLGEHFQAGLAGAVLAGVGAMVAAGGIVLLARQRQALVVREKVLVSGGV</sequence>
<comment type="caution">
    <text evidence="6">The sequence shown here is derived from an EMBL/GenBank/DDBJ whole genome shotgun (WGS) entry which is preliminary data.</text>
</comment>
<dbReference type="PANTHER" id="PTHR40761">
    <property type="entry name" value="CONSERVED INTEGRAL MEMBRANE ALANINE VALINE AND LEUCINE RICH PROTEIN-RELATED"/>
    <property type="match status" value="1"/>
</dbReference>
<feature type="transmembrane region" description="Helical" evidence="5">
    <location>
        <begin position="165"/>
        <end position="185"/>
    </location>
</feature>
<dbReference type="RefSeq" id="WP_163732713.1">
    <property type="nucleotide sequence ID" value="NZ_JAAGOA010000002.1"/>
</dbReference>
<feature type="transmembrane region" description="Helical" evidence="5">
    <location>
        <begin position="136"/>
        <end position="153"/>
    </location>
</feature>
<evidence type="ECO:0000256" key="5">
    <source>
        <dbReference type="SAM" id="Phobius"/>
    </source>
</evidence>